<proteinExistence type="predicted"/>
<evidence type="ECO:0000256" key="1">
    <source>
        <dbReference type="ARBA" id="ARBA00004651"/>
    </source>
</evidence>
<evidence type="ECO:0000256" key="5">
    <source>
        <dbReference type="ARBA" id="ARBA00023136"/>
    </source>
</evidence>
<evidence type="ECO:0000259" key="9">
    <source>
        <dbReference type="Pfam" id="PF13807"/>
    </source>
</evidence>
<dbReference type="EMBL" id="JBHLWI010000042">
    <property type="protein sequence ID" value="MFC0264071.1"/>
    <property type="molecule type" value="Genomic_DNA"/>
</dbReference>
<gene>
    <name evidence="10" type="ORF">ACFFIP_15365</name>
</gene>
<name>A0ABV6FW11_9BACT</name>
<protein>
    <submittedName>
        <fullName evidence="10">Wzz/FepE/Etk N-terminal domain-containing protein</fullName>
    </submittedName>
</protein>
<keyword evidence="2" id="KW-1003">Cell membrane</keyword>
<dbReference type="InterPro" id="IPR003856">
    <property type="entry name" value="LPS_length_determ_N"/>
</dbReference>
<feature type="transmembrane region" description="Helical" evidence="7">
    <location>
        <begin position="335"/>
        <end position="353"/>
    </location>
</feature>
<evidence type="ECO:0000256" key="2">
    <source>
        <dbReference type="ARBA" id="ARBA00022475"/>
    </source>
</evidence>
<dbReference type="Pfam" id="PF02706">
    <property type="entry name" value="Wzz"/>
    <property type="match status" value="1"/>
</dbReference>
<evidence type="ECO:0000313" key="11">
    <source>
        <dbReference type="Proteomes" id="UP001589797"/>
    </source>
</evidence>
<keyword evidence="3 7" id="KW-0812">Transmembrane</keyword>
<dbReference type="InterPro" id="IPR032807">
    <property type="entry name" value="GNVR"/>
</dbReference>
<dbReference type="Pfam" id="PF13807">
    <property type="entry name" value="GNVR"/>
    <property type="match status" value="1"/>
</dbReference>
<keyword evidence="6" id="KW-0175">Coiled coil</keyword>
<organism evidence="10 11">
    <name type="scientific">Fontibacter flavus</name>
    <dbReference type="NCBI Taxonomy" id="654838"/>
    <lineage>
        <taxon>Bacteria</taxon>
        <taxon>Pseudomonadati</taxon>
        <taxon>Bacteroidota</taxon>
        <taxon>Cytophagia</taxon>
        <taxon>Cytophagales</taxon>
        <taxon>Cyclobacteriaceae</taxon>
        <taxon>Fontibacter</taxon>
    </lineage>
</organism>
<feature type="domain" description="Tyrosine-protein kinase G-rich" evidence="9">
    <location>
        <begin position="278"/>
        <end position="353"/>
    </location>
</feature>
<feature type="transmembrane region" description="Helical" evidence="7">
    <location>
        <begin position="30"/>
        <end position="48"/>
    </location>
</feature>
<keyword evidence="5 7" id="KW-0472">Membrane</keyword>
<evidence type="ECO:0000313" key="10">
    <source>
        <dbReference type="EMBL" id="MFC0264071.1"/>
    </source>
</evidence>
<dbReference type="InterPro" id="IPR050445">
    <property type="entry name" value="Bact_polysacc_biosynth/exp"/>
</dbReference>
<keyword evidence="11" id="KW-1185">Reference proteome</keyword>
<evidence type="ECO:0000259" key="8">
    <source>
        <dbReference type="Pfam" id="PF02706"/>
    </source>
</evidence>
<accession>A0ABV6FW11</accession>
<dbReference type="Proteomes" id="UP001589797">
    <property type="component" value="Unassembled WGS sequence"/>
</dbReference>
<evidence type="ECO:0000256" key="6">
    <source>
        <dbReference type="SAM" id="Coils"/>
    </source>
</evidence>
<comment type="caution">
    <text evidence="10">The sequence shown here is derived from an EMBL/GenBank/DDBJ whole genome shotgun (WGS) entry which is preliminary data.</text>
</comment>
<reference evidence="10 11" key="1">
    <citation type="submission" date="2024-09" db="EMBL/GenBank/DDBJ databases">
        <authorList>
            <person name="Sun Q."/>
            <person name="Mori K."/>
        </authorList>
    </citation>
    <scope>NUCLEOTIDE SEQUENCE [LARGE SCALE GENOMIC DNA]</scope>
    <source>
        <strain evidence="10 11">CCM 7650</strain>
    </source>
</reference>
<evidence type="ECO:0000256" key="7">
    <source>
        <dbReference type="SAM" id="Phobius"/>
    </source>
</evidence>
<evidence type="ECO:0000256" key="3">
    <source>
        <dbReference type="ARBA" id="ARBA00022692"/>
    </source>
</evidence>
<sequence>MTESKPSNNTAEDEIDLLALAKTVWEKRKLLVSVTVSFMILGLAVAILSPKEFTASSTFIPQTSEGSKGGGSLGGLASLAGINLGSMGGSSEIPPSLYPKIVSSASFRKALLESKINVEGLEGAVSYKEYFEEIYSPGVLGLLKQYTIGLPGVIIKLIKGEGTESSIETENGFINVSQEEFEHFKRLEQQLTVTPNDKEGFVSISFVLPEPLMAAQMTRIAQELLQKELIAYKIGNAREQLKFTEERFEEKKAEFEQIQARLSGFRDRNQNIVSASAQNQLQRLEAEYNFSFNIYTELAKQLEQAKLQVAKDTPIFSIIQPVTVPTEKSAPKRPLILVIFTILGFIIGLGYVFGSEFLKGVKEQWNRV</sequence>
<dbReference type="PANTHER" id="PTHR32309:SF13">
    <property type="entry name" value="FERRIC ENTEROBACTIN TRANSPORT PROTEIN FEPE"/>
    <property type="match status" value="1"/>
</dbReference>
<dbReference type="RefSeq" id="WP_382388580.1">
    <property type="nucleotide sequence ID" value="NZ_JBHLWI010000042.1"/>
</dbReference>
<comment type="subcellular location">
    <subcellularLocation>
        <location evidence="1">Cell membrane</location>
        <topology evidence="1">Multi-pass membrane protein</topology>
    </subcellularLocation>
</comment>
<feature type="domain" description="Polysaccharide chain length determinant N-terminal" evidence="8">
    <location>
        <begin position="13"/>
        <end position="66"/>
    </location>
</feature>
<feature type="coiled-coil region" evidence="6">
    <location>
        <begin position="234"/>
        <end position="261"/>
    </location>
</feature>
<dbReference type="PANTHER" id="PTHR32309">
    <property type="entry name" value="TYROSINE-PROTEIN KINASE"/>
    <property type="match status" value="1"/>
</dbReference>
<keyword evidence="4 7" id="KW-1133">Transmembrane helix</keyword>
<evidence type="ECO:0000256" key="4">
    <source>
        <dbReference type="ARBA" id="ARBA00022989"/>
    </source>
</evidence>